<protein>
    <submittedName>
        <fullName evidence="1">Uncharacterized protein</fullName>
    </submittedName>
</protein>
<dbReference type="AlphaFoldDB" id="A0A9Q1HM69"/>
<reference evidence="1" key="1">
    <citation type="submission" date="2021-10" db="EMBL/GenBank/DDBJ databases">
        <title>Tropical sea cucumber genome reveals ecological adaptation and Cuvierian tubules defense mechanism.</title>
        <authorList>
            <person name="Chen T."/>
        </authorList>
    </citation>
    <scope>NUCLEOTIDE SEQUENCE</scope>
    <source>
        <strain evidence="1">Nanhai2018</strain>
        <tissue evidence="1">Muscle</tissue>
    </source>
</reference>
<dbReference type="EMBL" id="JAIZAY010000001">
    <property type="protein sequence ID" value="KAJ8050851.1"/>
    <property type="molecule type" value="Genomic_DNA"/>
</dbReference>
<evidence type="ECO:0000313" key="1">
    <source>
        <dbReference type="EMBL" id="KAJ8050851.1"/>
    </source>
</evidence>
<sequence length="53" mass="6094">MLKKEEENPPQTANLVLMEQTRKTMQATEHVFVQTSTHAKIDLDHVQFVSKKG</sequence>
<keyword evidence="2" id="KW-1185">Reference proteome</keyword>
<organism evidence="1 2">
    <name type="scientific">Holothuria leucospilota</name>
    <name type="common">Black long sea cucumber</name>
    <name type="synonym">Mertensiothuria leucospilota</name>
    <dbReference type="NCBI Taxonomy" id="206669"/>
    <lineage>
        <taxon>Eukaryota</taxon>
        <taxon>Metazoa</taxon>
        <taxon>Echinodermata</taxon>
        <taxon>Eleutherozoa</taxon>
        <taxon>Echinozoa</taxon>
        <taxon>Holothuroidea</taxon>
        <taxon>Aspidochirotacea</taxon>
        <taxon>Aspidochirotida</taxon>
        <taxon>Holothuriidae</taxon>
        <taxon>Holothuria</taxon>
    </lineage>
</organism>
<evidence type="ECO:0000313" key="2">
    <source>
        <dbReference type="Proteomes" id="UP001152320"/>
    </source>
</evidence>
<gene>
    <name evidence="1" type="ORF">HOLleu_04209</name>
</gene>
<name>A0A9Q1HM69_HOLLE</name>
<proteinExistence type="predicted"/>
<accession>A0A9Q1HM69</accession>
<comment type="caution">
    <text evidence="1">The sequence shown here is derived from an EMBL/GenBank/DDBJ whole genome shotgun (WGS) entry which is preliminary data.</text>
</comment>
<dbReference type="Proteomes" id="UP001152320">
    <property type="component" value="Chromosome 1"/>
</dbReference>